<proteinExistence type="predicted"/>
<gene>
    <name evidence="1" type="ORF">S01H1_06138</name>
</gene>
<reference evidence="1" key="1">
    <citation type="journal article" date="2014" name="Front. Microbiol.">
        <title>High frequency of phylogenetically diverse reductive dehalogenase-homologous genes in deep subseafloor sedimentary metagenomes.</title>
        <authorList>
            <person name="Kawai M."/>
            <person name="Futagami T."/>
            <person name="Toyoda A."/>
            <person name="Takaki Y."/>
            <person name="Nishi S."/>
            <person name="Hori S."/>
            <person name="Arai W."/>
            <person name="Tsubouchi T."/>
            <person name="Morono Y."/>
            <person name="Uchiyama I."/>
            <person name="Ito T."/>
            <person name="Fujiyama A."/>
            <person name="Inagaki F."/>
            <person name="Takami H."/>
        </authorList>
    </citation>
    <scope>NUCLEOTIDE SEQUENCE</scope>
    <source>
        <strain evidence="1">Expedition CK06-06</strain>
    </source>
</reference>
<dbReference type="EMBL" id="BARS01003184">
    <property type="protein sequence ID" value="GAF78888.1"/>
    <property type="molecule type" value="Genomic_DNA"/>
</dbReference>
<feature type="non-terminal residue" evidence="1">
    <location>
        <position position="55"/>
    </location>
</feature>
<comment type="caution">
    <text evidence="1">The sequence shown here is derived from an EMBL/GenBank/DDBJ whole genome shotgun (WGS) entry which is preliminary data.</text>
</comment>
<evidence type="ECO:0000313" key="1">
    <source>
        <dbReference type="EMBL" id="GAF78888.1"/>
    </source>
</evidence>
<dbReference type="AlphaFoldDB" id="X0SCV6"/>
<sequence>MCEFKKGDKVKSFRGVGVVSKTEGDPSKFNRIRIEWSHRPPTWEYPENLELVSRA</sequence>
<protein>
    <submittedName>
        <fullName evidence="1">Uncharacterized protein</fullName>
    </submittedName>
</protein>
<name>X0SCV6_9ZZZZ</name>
<accession>X0SCV6</accession>
<organism evidence="1">
    <name type="scientific">marine sediment metagenome</name>
    <dbReference type="NCBI Taxonomy" id="412755"/>
    <lineage>
        <taxon>unclassified sequences</taxon>
        <taxon>metagenomes</taxon>
        <taxon>ecological metagenomes</taxon>
    </lineage>
</organism>